<dbReference type="Proteomes" id="UP000720189">
    <property type="component" value="Unassembled WGS sequence"/>
</dbReference>
<evidence type="ECO:0008006" key="3">
    <source>
        <dbReference type="Google" id="ProtNLM"/>
    </source>
</evidence>
<sequence length="335" mass="38602">MTKARQNFDHLAWSLNEEAWKKSYKRLRLKSTCRQVESFVQDVCDQHASFVPPVTFGGYNVLYRVRCEGDGFDTIVRRPCPDLVQFPAEKTLYEAATMSYLAKHTEIPVPMLFFYTSSSSSSEIGPAMILPYIESRRNMSDALAKPDQDPEETQVLDPGIHEEDLIRLYWKMCKLLIQLFKPSLDKIGSLVERNENHSVAGRPITQNMDDMVYMASIPRSVFPPSNQVYQRADEWYTVSASMHMAQLLFQHNDLVQSEDDCRNKYVARYLFHSLAKKGQLSTFGFLEDNWSAQSKFLELSCPMPNRTGSFRLWCDDLRPHNILLNLSDNIEAALD</sequence>
<organism evidence="1 2">
    <name type="scientific">Fusarium redolens</name>
    <dbReference type="NCBI Taxonomy" id="48865"/>
    <lineage>
        <taxon>Eukaryota</taxon>
        <taxon>Fungi</taxon>
        <taxon>Dikarya</taxon>
        <taxon>Ascomycota</taxon>
        <taxon>Pezizomycotina</taxon>
        <taxon>Sordariomycetes</taxon>
        <taxon>Hypocreomycetidae</taxon>
        <taxon>Hypocreales</taxon>
        <taxon>Nectriaceae</taxon>
        <taxon>Fusarium</taxon>
        <taxon>Fusarium redolens species complex</taxon>
    </lineage>
</organism>
<dbReference type="OrthoDB" id="5412996at2759"/>
<name>A0A9P9HXQ5_FUSRE</name>
<dbReference type="InterPro" id="IPR051678">
    <property type="entry name" value="AGP_Transferase"/>
</dbReference>
<dbReference type="SUPFAM" id="SSF56112">
    <property type="entry name" value="Protein kinase-like (PK-like)"/>
    <property type="match status" value="1"/>
</dbReference>
<dbReference type="RefSeq" id="XP_046053597.1">
    <property type="nucleotide sequence ID" value="XM_046200941.1"/>
</dbReference>
<comment type="caution">
    <text evidence="1">The sequence shown here is derived from an EMBL/GenBank/DDBJ whole genome shotgun (WGS) entry which is preliminary data.</text>
</comment>
<dbReference type="GeneID" id="70230895"/>
<dbReference type="AlphaFoldDB" id="A0A9P9HXQ5"/>
<dbReference type="InterPro" id="IPR011009">
    <property type="entry name" value="Kinase-like_dom_sf"/>
</dbReference>
<gene>
    <name evidence="1" type="ORF">BKA55DRAFT_718210</name>
</gene>
<evidence type="ECO:0000313" key="2">
    <source>
        <dbReference type="Proteomes" id="UP000720189"/>
    </source>
</evidence>
<dbReference type="PANTHER" id="PTHR21310">
    <property type="entry name" value="AMINOGLYCOSIDE PHOSPHOTRANSFERASE-RELATED-RELATED"/>
    <property type="match status" value="1"/>
</dbReference>
<dbReference type="EMBL" id="JAGMUX010000003">
    <property type="protein sequence ID" value="KAH7264862.1"/>
    <property type="molecule type" value="Genomic_DNA"/>
</dbReference>
<dbReference type="PANTHER" id="PTHR21310:SF37">
    <property type="entry name" value="AMINOGLYCOSIDE PHOSPHOTRANSFERASE DOMAIN-CONTAINING PROTEIN"/>
    <property type="match status" value="1"/>
</dbReference>
<reference evidence="1" key="1">
    <citation type="journal article" date="2021" name="Nat. Commun.">
        <title>Genetic determinants of endophytism in the Arabidopsis root mycobiome.</title>
        <authorList>
            <person name="Mesny F."/>
            <person name="Miyauchi S."/>
            <person name="Thiergart T."/>
            <person name="Pickel B."/>
            <person name="Atanasova L."/>
            <person name="Karlsson M."/>
            <person name="Huettel B."/>
            <person name="Barry K.W."/>
            <person name="Haridas S."/>
            <person name="Chen C."/>
            <person name="Bauer D."/>
            <person name="Andreopoulos W."/>
            <person name="Pangilinan J."/>
            <person name="LaButti K."/>
            <person name="Riley R."/>
            <person name="Lipzen A."/>
            <person name="Clum A."/>
            <person name="Drula E."/>
            <person name="Henrissat B."/>
            <person name="Kohler A."/>
            <person name="Grigoriev I.V."/>
            <person name="Martin F.M."/>
            <person name="Hacquard S."/>
        </authorList>
    </citation>
    <scope>NUCLEOTIDE SEQUENCE</scope>
    <source>
        <strain evidence="1">MPI-CAGE-AT-0023</strain>
    </source>
</reference>
<proteinExistence type="predicted"/>
<keyword evidence="2" id="KW-1185">Reference proteome</keyword>
<evidence type="ECO:0000313" key="1">
    <source>
        <dbReference type="EMBL" id="KAH7264862.1"/>
    </source>
</evidence>
<accession>A0A9P9HXQ5</accession>
<protein>
    <recommendedName>
        <fullName evidence="3">Aminoglycoside phosphotransferase domain-containing protein</fullName>
    </recommendedName>
</protein>